<proteinExistence type="predicted"/>
<feature type="region of interest" description="Disordered" evidence="1">
    <location>
        <begin position="154"/>
        <end position="217"/>
    </location>
</feature>
<name>A0ABQ0L9N1_MYCCL</name>
<keyword evidence="3" id="KW-1185">Reference proteome</keyword>
<dbReference type="PANTHER" id="PTHR12069:SF0">
    <property type="entry name" value="DNA-DIRECTED RNA POLYMERASE III SUBUNIT RPC5"/>
    <property type="match status" value="1"/>
</dbReference>
<gene>
    <name evidence="2" type="ORF">MCHLO_05309</name>
</gene>
<dbReference type="PANTHER" id="PTHR12069">
    <property type="entry name" value="DNA-DIRECTED RNA POLYMERASES III 80 KDA POLYPEPTIDE RNA POLYMERASE III SUBUNIT 5"/>
    <property type="match status" value="1"/>
</dbReference>
<dbReference type="EMBL" id="DF844078">
    <property type="protein sequence ID" value="GAT47867.1"/>
    <property type="molecule type" value="Genomic_DNA"/>
</dbReference>
<feature type="compositionally biased region" description="Basic and acidic residues" evidence="1">
    <location>
        <begin position="189"/>
        <end position="208"/>
    </location>
</feature>
<evidence type="ECO:0000313" key="3">
    <source>
        <dbReference type="Proteomes" id="UP000815677"/>
    </source>
</evidence>
<protein>
    <recommendedName>
        <fullName evidence="4">RNA polymerase II-associated protein 1 C-terminal domain-containing protein</fullName>
    </recommendedName>
</protein>
<feature type="compositionally biased region" description="Acidic residues" evidence="1">
    <location>
        <begin position="164"/>
        <end position="177"/>
    </location>
</feature>
<dbReference type="InterPro" id="IPR006886">
    <property type="entry name" value="RNA_pol_III_Rpc5"/>
</dbReference>
<dbReference type="Pfam" id="PF04801">
    <property type="entry name" value="RPC5"/>
    <property type="match status" value="1"/>
</dbReference>
<accession>A0ABQ0L9N1</accession>
<evidence type="ECO:0000313" key="2">
    <source>
        <dbReference type="EMBL" id="GAT47867.1"/>
    </source>
</evidence>
<dbReference type="Proteomes" id="UP000815677">
    <property type="component" value="Unassembled WGS sequence"/>
</dbReference>
<evidence type="ECO:0000256" key="1">
    <source>
        <dbReference type="SAM" id="MobiDB-lite"/>
    </source>
</evidence>
<sequence length="1016" mass="111566">MDDDVVSRIPIRFSNALAPRIHIHQFPLLTRPLQVPPSAAASGKRITARIKPVVRRLEVHIPSDTRSEVWNSERGRELGAARLEDDRERNQEAKGKGREMDEPRLSEVRMLSEQVEQPGVYMLGIVRDGQLHLHPISETHQLRPTLTYLDALSRKNKRSRPGDDSDSDDGPPPDPDEPAPAPTPKKERKTVGEAREVHVTARKTDDKSGGAQPLGGLSTARREMLAAIHAEEDEGWHDLQFFDVTTAESEEAFTGLFSQSDEVLQCKEDQTAFLVEGLDTESDEQDACASPNLFLPQCLPEEAPQSILASILKLKLDLPPIDILVQDTEIQQMISEASTEILSFLESFQELVVRSTNDDEVRQRLVEFGALVDISFLDTLFSHRRVFLAIASRNADHHSGAVVCWVDAILMKIGDAAVSIASGVPLERLRTAFCFPGHRDDGLRAASQLPANWISVSSVMGSENASPAARRLALRLTFAAFVLGPAVCSQNRSKSPVGTFEILELHLQQTQASGFSASIAGDRLAVQERLGYAMLICLFATIDREHHTATKRIQVHPHSLACLLRVVQEVIHPEKTLPELELVNPTKDVDHPIGLLLSWGNAIPWCWEIWDDHRMVNSESIVYLTALWLQNVDDPAASITTTASSIAILRVLHHIVLALSNLSPASDSSPVSTVVLLNACRCGIKCLKSLTGASKSEERWIVSGYAKLFLSLFVLSPPKPSEKHVVDLALEALSLVAPDTLGLCIIHVQQDPELRFSARFNERLTLVRNHVSTNPQVTWNADGLALVRASLNCMSIIWLSTTPGGVPKQPALALLSATIEFLSHKDSSGLLFAIIGDAVLGAVAAAKLDQYQDKLWKLAMLGPRAVYLVGAFAHHLCTAETLPSSLYCAEAWRHLGETLLLILKHHYIDEQEPLALLVSPTICRALVRLLQTEPAGRQYMLSTPLTMNICDALNSTLAATQCDEYGSLLRSQLGLVGPGFLEAIKNKSSIEGSVQGRVIFYRLEDGAGRLAIVESV</sequence>
<feature type="region of interest" description="Disordered" evidence="1">
    <location>
        <begin position="81"/>
        <end position="105"/>
    </location>
</feature>
<evidence type="ECO:0008006" key="4">
    <source>
        <dbReference type="Google" id="ProtNLM"/>
    </source>
</evidence>
<reference evidence="2" key="1">
    <citation type="submission" date="2014-09" db="EMBL/GenBank/DDBJ databases">
        <title>Genome sequence of the luminous mushroom Mycena chlorophos for searching fungal bioluminescence genes.</title>
        <authorList>
            <person name="Tanaka Y."/>
            <person name="Kasuga D."/>
            <person name="Oba Y."/>
            <person name="Hase S."/>
            <person name="Sato K."/>
            <person name="Oba Y."/>
            <person name="Sakakibara Y."/>
        </authorList>
    </citation>
    <scope>NUCLEOTIDE SEQUENCE</scope>
</reference>
<organism evidence="2 3">
    <name type="scientific">Mycena chlorophos</name>
    <name type="common">Agaric fungus</name>
    <name type="synonym">Agaricus chlorophos</name>
    <dbReference type="NCBI Taxonomy" id="658473"/>
    <lineage>
        <taxon>Eukaryota</taxon>
        <taxon>Fungi</taxon>
        <taxon>Dikarya</taxon>
        <taxon>Basidiomycota</taxon>
        <taxon>Agaricomycotina</taxon>
        <taxon>Agaricomycetes</taxon>
        <taxon>Agaricomycetidae</taxon>
        <taxon>Agaricales</taxon>
        <taxon>Marasmiineae</taxon>
        <taxon>Mycenaceae</taxon>
        <taxon>Mycena</taxon>
    </lineage>
</organism>